<evidence type="ECO:0000313" key="1">
    <source>
        <dbReference type="EMBL" id="GBM32749.1"/>
    </source>
</evidence>
<proteinExistence type="predicted"/>
<protein>
    <submittedName>
        <fullName evidence="1">Uncharacterized protein</fullName>
    </submittedName>
</protein>
<keyword evidence="2" id="KW-1185">Reference proteome</keyword>
<organism evidence="1 2">
    <name type="scientific">Araneus ventricosus</name>
    <name type="common">Orbweaver spider</name>
    <name type="synonym">Epeira ventricosa</name>
    <dbReference type="NCBI Taxonomy" id="182803"/>
    <lineage>
        <taxon>Eukaryota</taxon>
        <taxon>Metazoa</taxon>
        <taxon>Ecdysozoa</taxon>
        <taxon>Arthropoda</taxon>
        <taxon>Chelicerata</taxon>
        <taxon>Arachnida</taxon>
        <taxon>Araneae</taxon>
        <taxon>Araneomorphae</taxon>
        <taxon>Entelegynae</taxon>
        <taxon>Araneoidea</taxon>
        <taxon>Araneidae</taxon>
        <taxon>Araneus</taxon>
    </lineage>
</organism>
<evidence type="ECO:0000313" key="2">
    <source>
        <dbReference type="Proteomes" id="UP000499080"/>
    </source>
</evidence>
<accession>A0A4Y2EWR9</accession>
<gene>
    <name evidence="1" type="ORF">AVEN_83721_1</name>
</gene>
<dbReference type="EMBL" id="BGPR01000717">
    <property type="protein sequence ID" value="GBM32749.1"/>
    <property type="molecule type" value="Genomic_DNA"/>
</dbReference>
<comment type="caution">
    <text evidence="1">The sequence shown here is derived from an EMBL/GenBank/DDBJ whole genome shotgun (WGS) entry which is preliminary data.</text>
</comment>
<dbReference type="Proteomes" id="UP000499080">
    <property type="component" value="Unassembled WGS sequence"/>
</dbReference>
<dbReference type="AlphaFoldDB" id="A0A4Y2EWR9"/>
<reference evidence="1 2" key="1">
    <citation type="journal article" date="2019" name="Sci. Rep.">
        <title>Orb-weaving spider Araneus ventricosus genome elucidates the spidroin gene catalogue.</title>
        <authorList>
            <person name="Kono N."/>
            <person name="Nakamura H."/>
            <person name="Ohtoshi R."/>
            <person name="Moran D.A.P."/>
            <person name="Shinohara A."/>
            <person name="Yoshida Y."/>
            <person name="Fujiwara M."/>
            <person name="Mori M."/>
            <person name="Tomita M."/>
            <person name="Arakawa K."/>
        </authorList>
    </citation>
    <scope>NUCLEOTIDE SEQUENCE [LARGE SCALE GENOMIC DNA]</scope>
</reference>
<sequence>MLSVLGTNLIIFHRGFRSTIDGHRRARLVLYSLNCHASTKYGHLLGYLTCNSRIYTGDRLYSRIRTSDPLIPRPRSLHKATAAKTKWKAGSPSCKKSYLCR</sequence>
<name>A0A4Y2EWR9_ARAVE</name>